<gene>
    <name evidence="3" type="ORF">CQW23_31555</name>
</gene>
<organism evidence="3 4">
    <name type="scientific">Capsicum baccatum</name>
    <name type="common">Peruvian pepper</name>
    <dbReference type="NCBI Taxonomy" id="33114"/>
    <lineage>
        <taxon>Eukaryota</taxon>
        <taxon>Viridiplantae</taxon>
        <taxon>Streptophyta</taxon>
        <taxon>Embryophyta</taxon>
        <taxon>Tracheophyta</taxon>
        <taxon>Spermatophyta</taxon>
        <taxon>Magnoliopsida</taxon>
        <taxon>eudicotyledons</taxon>
        <taxon>Gunneridae</taxon>
        <taxon>Pentapetalae</taxon>
        <taxon>asterids</taxon>
        <taxon>lamiids</taxon>
        <taxon>Solanales</taxon>
        <taxon>Solanaceae</taxon>
        <taxon>Solanoideae</taxon>
        <taxon>Capsiceae</taxon>
        <taxon>Capsicum</taxon>
    </lineage>
</organism>
<dbReference type="Proteomes" id="UP000224567">
    <property type="component" value="Unassembled WGS sequence"/>
</dbReference>
<dbReference type="InterPro" id="IPR017451">
    <property type="entry name" value="F-box-assoc_interact_dom"/>
</dbReference>
<dbReference type="InterPro" id="IPR013187">
    <property type="entry name" value="F-box-assoc_dom_typ3"/>
</dbReference>
<dbReference type="PANTHER" id="PTHR31111">
    <property type="entry name" value="BNAA05G37150D PROTEIN-RELATED"/>
    <property type="match status" value="1"/>
</dbReference>
<comment type="caution">
    <text evidence="3">The sequence shown here is derived from an EMBL/GenBank/DDBJ whole genome shotgun (WGS) entry which is preliminary data.</text>
</comment>
<dbReference type="NCBIfam" id="TIGR01640">
    <property type="entry name" value="F_box_assoc_1"/>
    <property type="match status" value="1"/>
</dbReference>
<sequence length="394" mass="45410">MFVIFCRVCGGSVGPNKKKKGNYANNNELPSDVITAILVTSPGKALSKLKCVSKSWNDLIISPSFIRSHRKQSMENVPKHLFVERVYFLRSREHTHKLRFVLVDMEGEVQSNEELCSSTVIIPGRKHAVCEWIVCSGLICILIDRRIYLCNPAIHQACELPRCSPSAFSLDNLVAFGYLRSKKEYKVVHFFYSDASFCFREIQFAELKCEVLTLNEVSGISNGWKEIAEMTPYHPDSSGLLVNECMYWFAKFHPCGRFTDRIITFDFENEKFLTIYRPSCFESVSGLKMIDLKGMLCLPYTRRFPQSSILDLWILKDKVSSTWVKGYSIDLDNFGLQGIKPFFRIWNEEIIFRHLDTLVFFDLKGNRVRRVIKCLEDSFWIYSESLFSLGSSAS</sequence>
<feature type="domain" description="F-box" evidence="1">
    <location>
        <begin position="28"/>
        <end position="66"/>
    </location>
</feature>
<dbReference type="PANTHER" id="PTHR31111:SF136">
    <property type="entry name" value="F-BOX ASSOCIATED DOMAIN-CONTAINING PROTEIN"/>
    <property type="match status" value="1"/>
</dbReference>
<dbReference type="EMBL" id="MLFT02000174">
    <property type="protein sequence ID" value="PHT28828.1"/>
    <property type="molecule type" value="Genomic_DNA"/>
</dbReference>
<keyword evidence="4" id="KW-1185">Reference proteome</keyword>
<evidence type="ECO:0000313" key="4">
    <source>
        <dbReference type="Proteomes" id="UP000224567"/>
    </source>
</evidence>
<proteinExistence type="predicted"/>
<evidence type="ECO:0000259" key="1">
    <source>
        <dbReference type="Pfam" id="PF00646"/>
    </source>
</evidence>
<dbReference type="SUPFAM" id="SSF81383">
    <property type="entry name" value="F-box domain"/>
    <property type="match status" value="1"/>
</dbReference>
<evidence type="ECO:0000313" key="3">
    <source>
        <dbReference type="EMBL" id="PHT28828.1"/>
    </source>
</evidence>
<dbReference type="OrthoDB" id="1247011at2759"/>
<dbReference type="STRING" id="33114.A0A2G2V7E1"/>
<protein>
    <submittedName>
        <fullName evidence="3">Uncharacterized protein</fullName>
    </submittedName>
</protein>
<dbReference type="Pfam" id="PF08268">
    <property type="entry name" value="FBA_3"/>
    <property type="match status" value="1"/>
</dbReference>
<accession>A0A2G2V7E1</accession>
<reference evidence="4" key="2">
    <citation type="journal article" date="2017" name="J. Anim. Genet.">
        <title>Multiple reference genome sequences of hot pepper reveal the massive evolution of plant disease resistance genes by retroduplication.</title>
        <authorList>
            <person name="Kim S."/>
            <person name="Park J."/>
            <person name="Yeom S.-I."/>
            <person name="Kim Y.-M."/>
            <person name="Seo E."/>
            <person name="Kim K.-T."/>
            <person name="Kim M.-S."/>
            <person name="Lee J.M."/>
            <person name="Cheong K."/>
            <person name="Shin H.-S."/>
            <person name="Kim S.-B."/>
            <person name="Han K."/>
            <person name="Lee J."/>
            <person name="Park M."/>
            <person name="Lee H.-A."/>
            <person name="Lee H.-Y."/>
            <person name="Lee Y."/>
            <person name="Oh S."/>
            <person name="Lee J.H."/>
            <person name="Choi E."/>
            <person name="Choi E."/>
            <person name="Lee S.E."/>
            <person name="Jeon J."/>
            <person name="Kim H."/>
            <person name="Choi G."/>
            <person name="Song H."/>
            <person name="Lee J."/>
            <person name="Lee S.-C."/>
            <person name="Kwon J.-K."/>
            <person name="Lee H.-Y."/>
            <person name="Koo N."/>
            <person name="Hong Y."/>
            <person name="Kim R.W."/>
            <person name="Kang W.-H."/>
            <person name="Huh J.H."/>
            <person name="Kang B.-C."/>
            <person name="Yang T.-J."/>
            <person name="Lee Y.-H."/>
            <person name="Bennetzen J.L."/>
            <person name="Choi D."/>
        </authorList>
    </citation>
    <scope>NUCLEOTIDE SEQUENCE [LARGE SCALE GENOMIC DNA]</scope>
    <source>
        <strain evidence="4">cv. PBC81</strain>
    </source>
</reference>
<dbReference type="InterPro" id="IPR036047">
    <property type="entry name" value="F-box-like_dom_sf"/>
</dbReference>
<dbReference type="Pfam" id="PF00646">
    <property type="entry name" value="F-box"/>
    <property type="match status" value="1"/>
</dbReference>
<reference evidence="3 4" key="1">
    <citation type="journal article" date="2017" name="Genome Biol.">
        <title>New reference genome sequences of hot pepper reveal the massive evolution of plant disease-resistance genes by retroduplication.</title>
        <authorList>
            <person name="Kim S."/>
            <person name="Park J."/>
            <person name="Yeom S.I."/>
            <person name="Kim Y.M."/>
            <person name="Seo E."/>
            <person name="Kim K.T."/>
            <person name="Kim M.S."/>
            <person name="Lee J.M."/>
            <person name="Cheong K."/>
            <person name="Shin H.S."/>
            <person name="Kim S.B."/>
            <person name="Han K."/>
            <person name="Lee J."/>
            <person name="Park M."/>
            <person name="Lee H.A."/>
            <person name="Lee H.Y."/>
            <person name="Lee Y."/>
            <person name="Oh S."/>
            <person name="Lee J.H."/>
            <person name="Choi E."/>
            <person name="Choi E."/>
            <person name="Lee S.E."/>
            <person name="Jeon J."/>
            <person name="Kim H."/>
            <person name="Choi G."/>
            <person name="Song H."/>
            <person name="Lee J."/>
            <person name="Lee S.C."/>
            <person name="Kwon J.K."/>
            <person name="Lee H.Y."/>
            <person name="Koo N."/>
            <person name="Hong Y."/>
            <person name="Kim R.W."/>
            <person name="Kang W.H."/>
            <person name="Huh J.H."/>
            <person name="Kang B.C."/>
            <person name="Yang T.J."/>
            <person name="Lee Y.H."/>
            <person name="Bennetzen J.L."/>
            <person name="Choi D."/>
        </authorList>
    </citation>
    <scope>NUCLEOTIDE SEQUENCE [LARGE SCALE GENOMIC DNA]</scope>
    <source>
        <strain evidence="4">cv. PBC81</strain>
    </source>
</reference>
<name>A0A2G2V7E1_CAPBA</name>
<feature type="domain" description="F-box associated beta-propeller type 3" evidence="2">
    <location>
        <begin position="112"/>
        <end position="371"/>
    </location>
</feature>
<evidence type="ECO:0000259" key="2">
    <source>
        <dbReference type="Pfam" id="PF08268"/>
    </source>
</evidence>
<dbReference type="InterPro" id="IPR001810">
    <property type="entry name" value="F-box_dom"/>
</dbReference>
<dbReference type="AlphaFoldDB" id="A0A2G2V7E1"/>